<dbReference type="InterPro" id="IPR036565">
    <property type="entry name" value="Mur-like_cat_sf"/>
</dbReference>
<dbReference type="InterPro" id="IPR018109">
    <property type="entry name" value="Folylpolyglutamate_synth_CS"/>
</dbReference>
<dbReference type="InterPro" id="IPR036615">
    <property type="entry name" value="Mur_ligase_C_dom_sf"/>
</dbReference>
<evidence type="ECO:0000256" key="3">
    <source>
        <dbReference type="ARBA" id="ARBA00004799"/>
    </source>
</evidence>
<dbReference type="GO" id="GO:0004326">
    <property type="term" value="F:tetrahydrofolylpolyglutamate synthase activity"/>
    <property type="evidence" value="ECO:0007669"/>
    <property type="project" value="UniProtKB-EC"/>
</dbReference>
<evidence type="ECO:0000256" key="4">
    <source>
        <dbReference type="ARBA" id="ARBA00005150"/>
    </source>
</evidence>
<dbReference type="InterPro" id="IPR004101">
    <property type="entry name" value="Mur_ligase_C"/>
</dbReference>
<dbReference type="InterPro" id="IPR001645">
    <property type="entry name" value="Folylpolyglutamate_synth"/>
</dbReference>
<comment type="pathway">
    <text evidence="3">Cofactor biosynthesis; tetrahydrofolate biosynthesis; 7,8-dihydrofolate from 2-amino-4-hydroxy-6-hydroxymethyl-7,8-dihydropteridine diphosphate and 4-aminobenzoate: step 2/2.</text>
</comment>
<dbReference type="SUPFAM" id="SSF53244">
    <property type="entry name" value="MurD-like peptide ligases, peptide-binding domain"/>
    <property type="match status" value="1"/>
</dbReference>
<evidence type="ECO:0000256" key="21">
    <source>
        <dbReference type="ARBA" id="ARBA00049161"/>
    </source>
</evidence>
<protein>
    <recommendedName>
        <fullName evidence="8">Dihydrofolate synthase/folylpolyglutamate synthase</fullName>
        <ecNumber evidence="6">6.3.2.12</ecNumber>
        <ecNumber evidence="7">6.3.2.17</ecNumber>
    </recommendedName>
    <alternativeName>
        <fullName evidence="17">Folylpoly-gamma-glutamate synthetase-dihydrofolate synthetase</fullName>
    </alternativeName>
    <alternativeName>
        <fullName evidence="15">Folylpolyglutamate synthetase</fullName>
    </alternativeName>
    <alternativeName>
        <fullName evidence="16">Tetrahydrofolylpolyglutamate synthase</fullName>
    </alternativeName>
</protein>
<evidence type="ECO:0000256" key="13">
    <source>
        <dbReference type="ARBA" id="ARBA00022842"/>
    </source>
</evidence>
<dbReference type="GO" id="GO:0005737">
    <property type="term" value="C:cytoplasm"/>
    <property type="evidence" value="ECO:0007669"/>
    <property type="project" value="TreeGrafter"/>
</dbReference>
<comment type="catalytic activity">
    <reaction evidence="18">
        <text>(6S)-5,6,7,8-tetrahydrofolyl-(gamma-L-Glu)(n) + L-glutamate + ATP = (6S)-5,6,7,8-tetrahydrofolyl-(gamma-L-Glu)(n+1) + ADP + phosphate + H(+)</text>
        <dbReference type="Rhea" id="RHEA:10580"/>
        <dbReference type="Rhea" id="RHEA-COMP:14738"/>
        <dbReference type="Rhea" id="RHEA-COMP:14740"/>
        <dbReference type="ChEBI" id="CHEBI:15378"/>
        <dbReference type="ChEBI" id="CHEBI:29985"/>
        <dbReference type="ChEBI" id="CHEBI:30616"/>
        <dbReference type="ChEBI" id="CHEBI:43474"/>
        <dbReference type="ChEBI" id="CHEBI:141005"/>
        <dbReference type="ChEBI" id="CHEBI:456216"/>
        <dbReference type="EC" id="6.3.2.17"/>
    </reaction>
</comment>
<evidence type="ECO:0000313" key="25">
    <source>
        <dbReference type="EMBL" id="MBL6449975.1"/>
    </source>
</evidence>
<evidence type="ECO:0000256" key="5">
    <source>
        <dbReference type="ARBA" id="ARBA00008276"/>
    </source>
</evidence>
<dbReference type="GO" id="GO:0008841">
    <property type="term" value="F:dihydrofolate synthase activity"/>
    <property type="evidence" value="ECO:0007669"/>
    <property type="project" value="UniProtKB-EC"/>
</dbReference>
<dbReference type="Pfam" id="PF02875">
    <property type="entry name" value="Mur_ligase_C"/>
    <property type="match status" value="1"/>
</dbReference>
<comment type="caution">
    <text evidence="25">The sequence shown here is derived from an EMBL/GenBank/DDBJ whole genome shotgun (WGS) entry which is preliminary data.</text>
</comment>
<dbReference type="NCBIfam" id="TIGR01499">
    <property type="entry name" value="folC"/>
    <property type="match status" value="1"/>
</dbReference>
<dbReference type="Gene3D" id="3.90.190.20">
    <property type="entry name" value="Mur ligase, C-terminal domain"/>
    <property type="match status" value="1"/>
</dbReference>
<evidence type="ECO:0000256" key="18">
    <source>
        <dbReference type="ARBA" id="ARBA00047493"/>
    </source>
</evidence>
<keyword evidence="10" id="KW-0479">Metal-binding</keyword>
<name>A0A937KGZ6_9BACT</name>
<comment type="similarity">
    <text evidence="5 22">Belongs to the folylpolyglutamate synthase family.</text>
</comment>
<evidence type="ECO:0000256" key="7">
    <source>
        <dbReference type="ARBA" id="ARBA00013025"/>
    </source>
</evidence>
<evidence type="ECO:0000256" key="14">
    <source>
        <dbReference type="ARBA" id="ARBA00022909"/>
    </source>
</evidence>
<comment type="function">
    <text evidence="2">Functions in two distinct reactions of the de novo folate biosynthetic pathway. Catalyzes the addition of a glutamate residue to dihydropteroate (7,8-dihydropteroate or H2Pte) to form dihydrofolate (7,8-dihydrofolate monoglutamate or H2Pte-Glu). Also catalyzes successive additions of L-glutamate to tetrahydrofolate or 10-formyltetrahydrofolate or 5,10-methylenetetrahydrofolate, leading to folylpolyglutamate derivatives.</text>
</comment>
<evidence type="ECO:0000256" key="2">
    <source>
        <dbReference type="ARBA" id="ARBA00002714"/>
    </source>
</evidence>
<comment type="catalytic activity">
    <reaction evidence="20">
        <text>(6R)-5,10-methylenetetrahydrofolyl-(gamma-L-Glu)(n) + L-glutamate + ATP = (6R)-5,10-methylenetetrahydrofolyl-(gamma-L-Glu)(n+1) + ADP + phosphate + H(+)</text>
        <dbReference type="Rhea" id="RHEA:51912"/>
        <dbReference type="Rhea" id="RHEA-COMP:13257"/>
        <dbReference type="Rhea" id="RHEA-COMP:13258"/>
        <dbReference type="ChEBI" id="CHEBI:15378"/>
        <dbReference type="ChEBI" id="CHEBI:29985"/>
        <dbReference type="ChEBI" id="CHEBI:30616"/>
        <dbReference type="ChEBI" id="CHEBI:43474"/>
        <dbReference type="ChEBI" id="CHEBI:136572"/>
        <dbReference type="ChEBI" id="CHEBI:456216"/>
        <dbReference type="EC" id="6.3.2.17"/>
    </reaction>
</comment>
<dbReference type="EMBL" id="JAEUGD010000068">
    <property type="protein sequence ID" value="MBL6449975.1"/>
    <property type="molecule type" value="Genomic_DNA"/>
</dbReference>
<evidence type="ECO:0000259" key="23">
    <source>
        <dbReference type="Pfam" id="PF02875"/>
    </source>
</evidence>
<comment type="catalytic activity">
    <reaction evidence="21">
        <text>7,8-dihydropteroate + L-glutamate + ATP = 7,8-dihydrofolate + ADP + phosphate + H(+)</text>
        <dbReference type="Rhea" id="RHEA:23584"/>
        <dbReference type="ChEBI" id="CHEBI:15378"/>
        <dbReference type="ChEBI" id="CHEBI:17839"/>
        <dbReference type="ChEBI" id="CHEBI:29985"/>
        <dbReference type="ChEBI" id="CHEBI:30616"/>
        <dbReference type="ChEBI" id="CHEBI:43474"/>
        <dbReference type="ChEBI" id="CHEBI:57451"/>
        <dbReference type="ChEBI" id="CHEBI:456216"/>
        <dbReference type="EC" id="6.3.2.12"/>
    </reaction>
</comment>
<keyword evidence="13" id="KW-0460">Magnesium</keyword>
<dbReference type="PANTHER" id="PTHR11136">
    <property type="entry name" value="FOLYLPOLYGLUTAMATE SYNTHASE-RELATED"/>
    <property type="match status" value="1"/>
</dbReference>
<keyword evidence="11 22" id="KW-0547">Nucleotide-binding</keyword>
<evidence type="ECO:0000313" key="26">
    <source>
        <dbReference type="Proteomes" id="UP000614216"/>
    </source>
</evidence>
<evidence type="ECO:0000256" key="19">
    <source>
        <dbReference type="ARBA" id="ARBA00047808"/>
    </source>
</evidence>
<evidence type="ECO:0000259" key="24">
    <source>
        <dbReference type="Pfam" id="PF08245"/>
    </source>
</evidence>
<keyword evidence="12 22" id="KW-0067">ATP-binding</keyword>
<dbReference type="SUPFAM" id="SSF53623">
    <property type="entry name" value="MurD-like peptide ligases, catalytic domain"/>
    <property type="match status" value="1"/>
</dbReference>
<dbReference type="GO" id="GO:0046656">
    <property type="term" value="P:folic acid biosynthetic process"/>
    <property type="evidence" value="ECO:0007669"/>
    <property type="project" value="UniProtKB-KW"/>
</dbReference>
<dbReference type="PIRSF" id="PIRSF001563">
    <property type="entry name" value="Folylpolyglu_synth"/>
    <property type="match status" value="1"/>
</dbReference>
<dbReference type="PROSITE" id="PS01012">
    <property type="entry name" value="FOLYLPOLYGLU_SYNT_2"/>
    <property type="match status" value="1"/>
</dbReference>
<evidence type="ECO:0000256" key="16">
    <source>
        <dbReference type="ARBA" id="ARBA00030592"/>
    </source>
</evidence>
<comment type="cofactor">
    <cofactor evidence="1">
        <name>Mg(2+)</name>
        <dbReference type="ChEBI" id="CHEBI:18420"/>
    </cofactor>
</comment>
<evidence type="ECO:0000256" key="17">
    <source>
        <dbReference type="ARBA" id="ARBA00032510"/>
    </source>
</evidence>
<dbReference type="GO" id="GO:0005524">
    <property type="term" value="F:ATP binding"/>
    <property type="evidence" value="ECO:0007669"/>
    <property type="project" value="UniProtKB-KW"/>
</dbReference>
<evidence type="ECO:0000256" key="9">
    <source>
        <dbReference type="ARBA" id="ARBA00022598"/>
    </source>
</evidence>
<dbReference type="Pfam" id="PF08245">
    <property type="entry name" value="Mur_ligase_M"/>
    <property type="match status" value="1"/>
</dbReference>
<dbReference type="InterPro" id="IPR013221">
    <property type="entry name" value="Mur_ligase_cen"/>
</dbReference>
<evidence type="ECO:0000256" key="15">
    <source>
        <dbReference type="ARBA" id="ARBA00030048"/>
    </source>
</evidence>
<evidence type="ECO:0000256" key="22">
    <source>
        <dbReference type="PIRNR" id="PIRNR001563"/>
    </source>
</evidence>
<organism evidence="25 26">
    <name type="scientific">Fulvivirga marina</name>
    <dbReference type="NCBI Taxonomy" id="2494733"/>
    <lineage>
        <taxon>Bacteria</taxon>
        <taxon>Pseudomonadati</taxon>
        <taxon>Bacteroidota</taxon>
        <taxon>Cytophagia</taxon>
        <taxon>Cytophagales</taxon>
        <taxon>Fulvivirgaceae</taxon>
        <taxon>Fulvivirga</taxon>
    </lineage>
</organism>
<evidence type="ECO:0000256" key="10">
    <source>
        <dbReference type="ARBA" id="ARBA00022723"/>
    </source>
</evidence>
<feature type="domain" description="Mur ligase central" evidence="24">
    <location>
        <begin position="36"/>
        <end position="246"/>
    </location>
</feature>
<evidence type="ECO:0000256" key="8">
    <source>
        <dbReference type="ARBA" id="ARBA00019357"/>
    </source>
</evidence>
<dbReference type="AlphaFoldDB" id="A0A937KGZ6"/>
<dbReference type="FunFam" id="3.40.1190.10:FF:000011">
    <property type="entry name" value="Folylpolyglutamate synthase/dihydrofolate synthase"/>
    <property type="match status" value="1"/>
</dbReference>
<comment type="pathway">
    <text evidence="4">Cofactor biosynthesis; tetrahydrofolylpolyglutamate biosynthesis.</text>
</comment>
<dbReference type="EC" id="6.3.2.17" evidence="7"/>
<dbReference type="EC" id="6.3.2.12" evidence="6"/>
<reference evidence="25" key="1">
    <citation type="submission" date="2021-01" db="EMBL/GenBank/DDBJ databases">
        <title>Fulvivirga kasyanovii gen. nov., sp nov., a novel member of the phylum Bacteroidetes isolated from seawater in a mussel farm.</title>
        <authorList>
            <person name="Zhao L.-H."/>
            <person name="Wang Z.-J."/>
        </authorList>
    </citation>
    <scope>NUCLEOTIDE SEQUENCE</scope>
    <source>
        <strain evidence="25">29W222</strain>
    </source>
</reference>
<proteinExistence type="inferred from homology"/>
<dbReference type="GO" id="GO:0046872">
    <property type="term" value="F:metal ion binding"/>
    <property type="evidence" value="ECO:0007669"/>
    <property type="project" value="UniProtKB-KW"/>
</dbReference>
<sequence>MFQRVGGAAFKKDLGNTLALCQYLNNPEHQFKSVHIAGTNGKGSSSNYLAAILQSAGYKTGLYTSPHLKNFTERIKINGKEIAGERVINFMNRVYPFIEEHHPSFFELTVGMAFDYFAEEQVDIAVVEVGMGGRLDSTNVIIPEVALITNISEDHKQWLGNTLEEIAAEKGGIIKDHVPVVISEKQKGISEVFERISIERHAALSFAEDSYTATFEQSGDLVVQSGDSQVYSLKVQPAGYYQKKNIPGVLKVIEVLQARGFNIGEEHVIRGIEDVKTITGLKGRWHVLGNKPMVVCDVGHNKAGVEFIMRQVASTPHHKLYVVWGAVNDKDVSGVLAMLPKEAQYFFCQADIPRALEAEKLYEEAAKQGLKGKVVKNVNEAIKEAKVLASEDDMIFIGGSTFVVAEVAEL</sequence>
<evidence type="ECO:0000256" key="20">
    <source>
        <dbReference type="ARBA" id="ARBA00049035"/>
    </source>
</evidence>
<evidence type="ECO:0000256" key="1">
    <source>
        <dbReference type="ARBA" id="ARBA00001946"/>
    </source>
</evidence>
<evidence type="ECO:0000256" key="11">
    <source>
        <dbReference type="ARBA" id="ARBA00022741"/>
    </source>
</evidence>
<dbReference type="Proteomes" id="UP000614216">
    <property type="component" value="Unassembled WGS sequence"/>
</dbReference>
<keyword evidence="9 22" id="KW-0436">Ligase</keyword>
<dbReference type="Gene3D" id="3.40.1190.10">
    <property type="entry name" value="Mur-like, catalytic domain"/>
    <property type="match status" value="1"/>
</dbReference>
<feature type="domain" description="Mur ligase C-terminal" evidence="23">
    <location>
        <begin position="283"/>
        <end position="400"/>
    </location>
</feature>
<keyword evidence="14" id="KW-0289">Folate biosynthesis</keyword>
<accession>A0A937KGZ6</accession>
<keyword evidence="26" id="KW-1185">Reference proteome</keyword>
<dbReference type="PANTHER" id="PTHR11136:SF0">
    <property type="entry name" value="DIHYDROFOLATE SYNTHETASE-RELATED"/>
    <property type="match status" value="1"/>
</dbReference>
<evidence type="ECO:0000256" key="12">
    <source>
        <dbReference type="ARBA" id="ARBA00022840"/>
    </source>
</evidence>
<comment type="catalytic activity">
    <reaction evidence="19">
        <text>10-formyltetrahydrofolyl-(gamma-L-Glu)(n) + L-glutamate + ATP = 10-formyltetrahydrofolyl-(gamma-L-Glu)(n+1) + ADP + phosphate + H(+)</text>
        <dbReference type="Rhea" id="RHEA:51904"/>
        <dbReference type="Rhea" id="RHEA-COMP:13088"/>
        <dbReference type="Rhea" id="RHEA-COMP:14300"/>
        <dbReference type="ChEBI" id="CHEBI:15378"/>
        <dbReference type="ChEBI" id="CHEBI:29985"/>
        <dbReference type="ChEBI" id="CHEBI:30616"/>
        <dbReference type="ChEBI" id="CHEBI:43474"/>
        <dbReference type="ChEBI" id="CHEBI:134413"/>
        <dbReference type="ChEBI" id="CHEBI:456216"/>
        <dbReference type="EC" id="6.3.2.17"/>
    </reaction>
</comment>
<gene>
    <name evidence="25" type="ORF">JMN32_26920</name>
</gene>
<evidence type="ECO:0000256" key="6">
    <source>
        <dbReference type="ARBA" id="ARBA00013023"/>
    </source>
</evidence>